<evidence type="ECO:0000259" key="1">
    <source>
        <dbReference type="Pfam" id="PF05547"/>
    </source>
</evidence>
<dbReference type="SUPFAM" id="SSF55486">
    <property type="entry name" value="Metalloproteases ('zincins'), catalytic domain"/>
    <property type="match status" value="1"/>
</dbReference>
<dbReference type="PANTHER" id="PTHR41775:SF1">
    <property type="entry name" value="PEPTIDASE M6-LIKE DOMAIN-CONTAINING PROTEIN"/>
    <property type="match status" value="1"/>
</dbReference>
<evidence type="ECO:0000313" key="2">
    <source>
        <dbReference type="EMBL" id="PVX54804.1"/>
    </source>
</evidence>
<feature type="domain" description="Peptidase M6-like" evidence="1">
    <location>
        <begin position="157"/>
        <end position="344"/>
    </location>
</feature>
<keyword evidence="2" id="KW-0645">Protease</keyword>
<dbReference type="InterPro" id="IPR008757">
    <property type="entry name" value="Peptidase_M6-like_domain"/>
</dbReference>
<dbReference type="RefSeq" id="WP_165815030.1">
    <property type="nucleotide sequence ID" value="NZ_QENY01000008.1"/>
</dbReference>
<sequence length="729" mass="81005">MNNHSPNRFFFLKLLFLFFSLTVTAIPVRRGQFKTIRLIDGSTVRVEARGDEYTHYWQSADGTCYVPDGLTGLYRETDATTLGAKALAKRGAIVRPRAHRIPDRRCQAGSGNLFKGMKRGLIILVDFRGKTFSMPNPQRVYDQIANAEGYRENGFKGSVRDYFLAQSHGMFNLSFDVVGPVSMPHPYSYYGRNNDANVGEMIRDACVAVDAKVDFSQYDWDGDGEAEEVFVLYAGYGQSDHSEIDDYIWPHMFALSGSPNHSVRNLKLDNTVIDIYACANELANNNKLNGIGTFCHEFSHCMGFPDMYDTSGGGNFGMGSWDLMDYGSYNDNGFTPCGYSGYEKMICGWASPVELATETKVSGMQSLADQGQSYIYYNSSNRNEYYILDNRQQRGYDIALPGHGLLITHVDYDKNAWDNNIVNTICWSDDPNKDNPHQRLTIFPADNIPSIYDEGDDAYPYHDNNRLCKDSSPASKFYNADPQYGENPPFGFFDITEHADGTISFHFREDNASPETPPDDSNHNESVLFYESFDKCVGSGGNDGKFKGSVAIGKLQPDHVGWAADYGYGGDHCARFGKSKNGTGVAVTPTFVLAGDTATLTFKAACWDAKGDGNNLFLTLRGAKAKFVDTDASSSQLTMAKGAWTTYTLKMVGKGSATLTFSPYRRFFLDEVKITRSGEQPLTGIKCIGGHLPKSKRIYSIDGRYVGSDYLILPRGVYIVNGKKVVKEK</sequence>
<dbReference type="Pfam" id="PF05547">
    <property type="entry name" value="Peptidase_M6"/>
    <property type="match status" value="1"/>
</dbReference>
<organism evidence="2 3">
    <name type="scientific">Hallella colorans</name>
    <dbReference type="NCBI Taxonomy" id="1703337"/>
    <lineage>
        <taxon>Bacteria</taxon>
        <taxon>Pseudomonadati</taxon>
        <taxon>Bacteroidota</taxon>
        <taxon>Bacteroidia</taxon>
        <taxon>Bacteroidales</taxon>
        <taxon>Prevotellaceae</taxon>
        <taxon>Hallella</taxon>
    </lineage>
</organism>
<dbReference type="NCBIfam" id="TIGR03296">
    <property type="entry name" value="M6dom_TIGR03296"/>
    <property type="match status" value="1"/>
</dbReference>
<dbReference type="GO" id="GO:0006508">
    <property type="term" value="P:proteolysis"/>
    <property type="evidence" value="ECO:0007669"/>
    <property type="project" value="UniProtKB-KW"/>
</dbReference>
<name>A0A2U0UB00_9BACT</name>
<evidence type="ECO:0000313" key="3">
    <source>
        <dbReference type="Proteomes" id="UP000245870"/>
    </source>
</evidence>
<dbReference type="AlphaFoldDB" id="A0A2U0UB00"/>
<accession>A0A2U0UB00</accession>
<dbReference type="GO" id="GO:0008237">
    <property type="term" value="F:metallopeptidase activity"/>
    <property type="evidence" value="ECO:0007669"/>
    <property type="project" value="UniProtKB-KW"/>
</dbReference>
<reference evidence="2 3" key="1">
    <citation type="submission" date="2018-05" db="EMBL/GenBank/DDBJ databases">
        <title>Genomic Encyclopedia of Type Strains, Phase IV (KMG-IV): sequencing the most valuable type-strain genomes for metagenomic binning, comparative biology and taxonomic classification.</title>
        <authorList>
            <person name="Goeker M."/>
        </authorList>
    </citation>
    <scope>NUCLEOTIDE SEQUENCE [LARGE SCALE GENOMIC DNA]</scope>
    <source>
        <strain evidence="2 3">DSM 100333</strain>
    </source>
</reference>
<gene>
    <name evidence="2" type="ORF">C7379_10831</name>
</gene>
<protein>
    <submittedName>
        <fullName evidence="2">M6 family metalloprotease-like protein</fullName>
    </submittedName>
</protein>
<keyword evidence="3" id="KW-1185">Reference proteome</keyword>
<proteinExistence type="predicted"/>
<dbReference type="Proteomes" id="UP000245870">
    <property type="component" value="Unassembled WGS sequence"/>
</dbReference>
<keyword evidence="2" id="KW-0482">Metalloprotease</keyword>
<comment type="caution">
    <text evidence="2">The sequence shown here is derived from an EMBL/GenBank/DDBJ whole genome shotgun (WGS) entry which is preliminary data.</text>
</comment>
<keyword evidence="2" id="KW-0378">Hydrolase</keyword>
<dbReference type="EMBL" id="QENY01000008">
    <property type="protein sequence ID" value="PVX54804.1"/>
    <property type="molecule type" value="Genomic_DNA"/>
</dbReference>
<dbReference type="PANTHER" id="PTHR41775">
    <property type="entry name" value="SECRETED PROTEIN-RELATED"/>
    <property type="match status" value="1"/>
</dbReference>